<evidence type="ECO:0000256" key="1">
    <source>
        <dbReference type="SAM" id="MobiDB-lite"/>
    </source>
</evidence>
<feature type="compositionally biased region" description="Polar residues" evidence="1">
    <location>
        <begin position="82"/>
        <end position="103"/>
    </location>
</feature>
<protein>
    <submittedName>
        <fullName evidence="2">Testis expressed 33</fullName>
    </submittedName>
</protein>
<dbReference type="PANTHER" id="PTHR31702">
    <property type="entry name" value="TESTIS-EXPRESSED PROTEIN 33"/>
    <property type="match status" value="1"/>
</dbReference>
<evidence type="ECO:0000313" key="3">
    <source>
        <dbReference type="Proteomes" id="UP000002280"/>
    </source>
</evidence>
<dbReference type="InterPro" id="IPR029234">
    <property type="entry name" value="CIMIP4"/>
</dbReference>
<name>A0A5F8GLY6_MONDO</name>
<dbReference type="RefSeq" id="XP_056654871.1">
    <property type="nucleotide sequence ID" value="XM_056798893.1"/>
</dbReference>
<gene>
    <name evidence="2" type="primary">CIMIP4</name>
</gene>
<dbReference type="Bgee" id="ENSMODG00000000725">
    <property type="expression patterns" value="Expressed in testis and 4 other cell types or tissues"/>
</dbReference>
<reference evidence="2" key="3">
    <citation type="submission" date="2025-09" db="UniProtKB">
        <authorList>
            <consortium name="Ensembl"/>
        </authorList>
    </citation>
    <scope>IDENTIFICATION</scope>
</reference>
<reference evidence="2" key="2">
    <citation type="submission" date="2025-08" db="UniProtKB">
        <authorList>
            <consortium name="Ensembl"/>
        </authorList>
    </citation>
    <scope>IDENTIFICATION</scope>
</reference>
<dbReference type="CTD" id="339669"/>
<reference evidence="2 3" key="1">
    <citation type="journal article" date="2007" name="Nature">
        <title>Genome of the marsupial Monodelphis domestica reveals innovation in non-coding sequences.</title>
        <authorList>
            <person name="Mikkelsen T.S."/>
            <person name="Wakefield M.J."/>
            <person name="Aken B."/>
            <person name="Amemiya C.T."/>
            <person name="Chang J.L."/>
            <person name="Duke S."/>
            <person name="Garber M."/>
            <person name="Gentles A.J."/>
            <person name="Goodstadt L."/>
            <person name="Heger A."/>
            <person name="Jurka J."/>
            <person name="Kamal M."/>
            <person name="Mauceli E."/>
            <person name="Searle S.M."/>
            <person name="Sharpe T."/>
            <person name="Baker M.L."/>
            <person name="Batzer M.A."/>
            <person name="Benos P.V."/>
            <person name="Belov K."/>
            <person name="Clamp M."/>
            <person name="Cook A."/>
            <person name="Cuff J."/>
            <person name="Das R."/>
            <person name="Davidow L."/>
            <person name="Deakin J.E."/>
            <person name="Fazzari M.J."/>
            <person name="Glass J.L."/>
            <person name="Grabherr M."/>
            <person name="Greally J.M."/>
            <person name="Gu W."/>
            <person name="Hore T.A."/>
            <person name="Huttley G.A."/>
            <person name="Kleber M."/>
            <person name="Jirtle R.L."/>
            <person name="Koina E."/>
            <person name="Lee J.T."/>
            <person name="Mahony S."/>
            <person name="Marra M.A."/>
            <person name="Miller R.D."/>
            <person name="Nicholls R.D."/>
            <person name="Oda M."/>
            <person name="Papenfuss A.T."/>
            <person name="Parra Z.E."/>
            <person name="Pollock D.D."/>
            <person name="Ray D.A."/>
            <person name="Schein J.E."/>
            <person name="Speed T.P."/>
            <person name="Thompson K."/>
            <person name="VandeBerg J.L."/>
            <person name="Wade C.M."/>
            <person name="Walker J.A."/>
            <person name="Waters P.D."/>
            <person name="Webber C."/>
            <person name="Weidman J.R."/>
            <person name="Xie X."/>
            <person name="Zody M.C."/>
            <person name="Baldwin J."/>
            <person name="Abdouelleil A."/>
            <person name="Abdulkadir J."/>
            <person name="Abebe A."/>
            <person name="Abera B."/>
            <person name="Abreu J."/>
            <person name="Acer S.C."/>
            <person name="Aftuck L."/>
            <person name="Alexander A."/>
            <person name="An P."/>
            <person name="Anderson E."/>
            <person name="Anderson S."/>
            <person name="Arachi H."/>
            <person name="Azer M."/>
            <person name="Bachantsang P."/>
            <person name="Barry A."/>
            <person name="Bayul T."/>
            <person name="Berlin A."/>
            <person name="Bessette D."/>
            <person name="Bloom T."/>
            <person name="Bloom T."/>
            <person name="Boguslavskiy L."/>
            <person name="Bonnet C."/>
            <person name="Boukhgalter B."/>
            <person name="Bourzgui I."/>
            <person name="Brown A."/>
            <person name="Cahill P."/>
            <person name="Channer S."/>
            <person name="Cheshatsang Y."/>
            <person name="Chuda L."/>
            <person name="Citroen M."/>
            <person name="Collymore A."/>
            <person name="Cooke P."/>
            <person name="Costello M."/>
            <person name="D'Aco K."/>
            <person name="Daza R."/>
            <person name="De Haan G."/>
            <person name="DeGray S."/>
            <person name="DeMaso C."/>
            <person name="Dhargay N."/>
            <person name="Dooley K."/>
            <person name="Dooley E."/>
            <person name="Doricent M."/>
            <person name="Dorje P."/>
            <person name="Dorjee K."/>
            <person name="Dupes A."/>
            <person name="Elong R."/>
            <person name="Falk J."/>
            <person name="Farina A."/>
            <person name="Faro S."/>
            <person name="Ferguson D."/>
            <person name="Fisher S."/>
            <person name="Foley C.D."/>
            <person name="Franke A."/>
            <person name="Friedrich D."/>
            <person name="Gadbois L."/>
            <person name="Gearin G."/>
            <person name="Gearin C.R."/>
            <person name="Giannoukos G."/>
            <person name="Goode T."/>
            <person name="Graham J."/>
            <person name="Grandbois E."/>
            <person name="Grewal S."/>
            <person name="Gyaltsen K."/>
            <person name="Hafez N."/>
            <person name="Hagos B."/>
            <person name="Hall J."/>
            <person name="Henson C."/>
            <person name="Hollinger A."/>
            <person name="Honan T."/>
            <person name="Huard M.D."/>
            <person name="Hughes L."/>
            <person name="Hurhula B."/>
            <person name="Husby M.E."/>
            <person name="Kamat A."/>
            <person name="Kanga B."/>
            <person name="Kashin S."/>
            <person name="Khazanovich D."/>
            <person name="Kisner P."/>
            <person name="Lance K."/>
            <person name="Lara M."/>
            <person name="Lee W."/>
            <person name="Lennon N."/>
            <person name="Letendre F."/>
            <person name="LeVine R."/>
            <person name="Lipovsky A."/>
            <person name="Liu X."/>
            <person name="Liu J."/>
            <person name="Liu S."/>
            <person name="Lokyitsang T."/>
            <person name="Lokyitsang Y."/>
            <person name="Lubonja R."/>
            <person name="Lui A."/>
            <person name="MacDonald P."/>
            <person name="Magnisalis V."/>
            <person name="Maru K."/>
            <person name="Matthews C."/>
            <person name="McCusker W."/>
            <person name="McDonough S."/>
            <person name="Mehta T."/>
            <person name="Meldrim J."/>
            <person name="Meneus L."/>
            <person name="Mihai O."/>
            <person name="Mihalev A."/>
            <person name="Mihova T."/>
            <person name="Mittelman R."/>
            <person name="Mlenga V."/>
            <person name="Montmayeur A."/>
            <person name="Mulrain L."/>
            <person name="Navidi A."/>
            <person name="Naylor J."/>
            <person name="Negash T."/>
            <person name="Nguyen T."/>
            <person name="Nguyen N."/>
            <person name="Nicol R."/>
            <person name="Norbu C."/>
            <person name="Norbu N."/>
            <person name="Novod N."/>
            <person name="O'Neill B."/>
            <person name="Osman S."/>
            <person name="Markiewicz E."/>
            <person name="Oyono O.L."/>
            <person name="Patti C."/>
            <person name="Phunkhang P."/>
            <person name="Pierre F."/>
            <person name="Priest M."/>
            <person name="Raghuraman S."/>
            <person name="Rege F."/>
            <person name="Reyes R."/>
            <person name="Rise C."/>
            <person name="Rogov P."/>
            <person name="Ross K."/>
            <person name="Ryan E."/>
            <person name="Settipalli S."/>
            <person name="Shea T."/>
            <person name="Sherpa N."/>
            <person name="Shi L."/>
            <person name="Shih D."/>
            <person name="Sparrow T."/>
            <person name="Spaulding J."/>
            <person name="Stalker J."/>
            <person name="Stange-Thomann N."/>
            <person name="Stavropoulos S."/>
            <person name="Stone C."/>
            <person name="Strader C."/>
            <person name="Tesfaye S."/>
            <person name="Thomson T."/>
            <person name="Thoulutsang Y."/>
            <person name="Thoulutsang D."/>
            <person name="Topham K."/>
            <person name="Topping I."/>
            <person name="Tsamla T."/>
            <person name="Vassiliev H."/>
            <person name="Vo A."/>
            <person name="Wangchuk T."/>
            <person name="Wangdi T."/>
            <person name="Weiand M."/>
            <person name="Wilkinson J."/>
            <person name="Wilson A."/>
            <person name="Yadav S."/>
            <person name="Young G."/>
            <person name="Yu Q."/>
            <person name="Zembek L."/>
            <person name="Zhong D."/>
            <person name="Zimmer A."/>
            <person name="Zwirko Z."/>
            <person name="Jaffe D.B."/>
            <person name="Alvarez P."/>
            <person name="Brockman W."/>
            <person name="Butler J."/>
            <person name="Chin C."/>
            <person name="Gnerre S."/>
            <person name="MacCallum I."/>
            <person name="Graves J.A."/>
            <person name="Ponting C.P."/>
            <person name="Breen M."/>
            <person name="Samollow P.B."/>
            <person name="Lander E.S."/>
            <person name="Lindblad-Toh K."/>
        </authorList>
    </citation>
    <scope>NUCLEOTIDE SEQUENCE [LARGE SCALE GENOMIC DNA]</scope>
</reference>
<evidence type="ECO:0000313" key="2">
    <source>
        <dbReference type="Ensembl" id="ENSMODP00000048698.1"/>
    </source>
</evidence>
<feature type="region of interest" description="Disordered" evidence="1">
    <location>
        <begin position="15"/>
        <end position="162"/>
    </location>
</feature>
<dbReference type="RefSeq" id="XP_056654872.1">
    <property type="nucleotide sequence ID" value="XM_056798894.1"/>
</dbReference>
<organism evidence="2 3">
    <name type="scientific">Monodelphis domestica</name>
    <name type="common">Gray short-tailed opossum</name>
    <dbReference type="NCBI Taxonomy" id="13616"/>
    <lineage>
        <taxon>Eukaryota</taxon>
        <taxon>Metazoa</taxon>
        <taxon>Chordata</taxon>
        <taxon>Craniata</taxon>
        <taxon>Vertebrata</taxon>
        <taxon>Euteleostomi</taxon>
        <taxon>Mammalia</taxon>
        <taxon>Metatheria</taxon>
        <taxon>Didelphimorphia</taxon>
        <taxon>Didelphidae</taxon>
        <taxon>Monodelphis</taxon>
    </lineage>
</organism>
<sequence length="306" mass="34204">MKYGLTQEIDLELDLHDEEKGETGHFPGMARGSRPPSNNQRLSQKDNGRQCWRGSKTALDQSQPKSHSPLPIGPLPTRDFSLKSTSRMGTTQSGEPRLSSGSSEGRDNCSRGVVTPRKCGSRSSSQSSRNSREELHSSKGAEDIRVDKAEGDDCASTDNQNISDKSLSCIPNNIRHKFGSSTVDQLVSEEQARRAIYEVIEGQKRVSSRVSKTRNPMESSAFADYYELGYNMRSNIFQGVLTGPPMEVKSLMKDSYTADVIERAVRDPNHWHGRRTDDLGRWHQKNALNLNLQKALDQKIGERHKT</sequence>
<dbReference type="Ensembl" id="ENSMODT00000069965.1">
    <property type="protein sequence ID" value="ENSMODP00000048698.1"/>
    <property type="gene ID" value="ENSMODG00000000725.3"/>
</dbReference>
<keyword evidence="3" id="KW-1185">Reference proteome</keyword>
<proteinExistence type="predicted"/>
<dbReference type="PANTHER" id="PTHR31702:SF2">
    <property type="entry name" value="TESTIS-EXPRESSED PROTEIN 33"/>
    <property type="match status" value="1"/>
</dbReference>
<accession>A0A5F8GLY6</accession>
<dbReference type="Pfam" id="PF15400">
    <property type="entry name" value="TEX33"/>
    <property type="match status" value="1"/>
</dbReference>
<dbReference type="GeneTree" id="ENSGT00390000013198"/>
<feature type="compositionally biased region" description="Basic and acidic residues" evidence="1">
    <location>
        <begin position="130"/>
        <end position="151"/>
    </location>
</feature>
<dbReference type="Proteomes" id="UP000002280">
    <property type="component" value="Chromosome 8"/>
</dbReference>
<dbReference type="AlphaFoldDB" id="A0A5F8GLY6"/>
<dbReference type="GeneID" id="100025170"/>